<feature type="transmembrane region" description="Helical" evidence="6">
    <location>
        <begin position="437"/>
        <end position="456"/>
    </location>
</feature>
<dbReference type="PANTHER" id="PTHR23504">
    <property type="entry name" value="MAJOR FACILITATOR SUPERFAMILY DOMAIN-CONTAINING PROTEIN 10"/>
    <property type="match status" value="1"/>
</dbReference>
<keyword evidence="5 6" id="KW-0472">Membrane</keyword>
<evidence type="ECO:0000256" key="6">
    <source>
        <dbReference type="SAM" id="Phobius"/>
    </source>
</evidence>
<evidence type="ECO:0000256" key="4">
    <source>
        <dbReference type="ARBA" id="ARBA00022989"/>
    </source>
</evidence>
<keyword evidence="3 6" id="KW-0812">Transmembrane</keyword>
<feature type="transmembrane region" description="Helical" evidence="6">
    <location>
        <begin position="138"/>
        <end position="159"/>
    </location>
</feature>
<dbReference type="GO" id="GO:0022857">
    <property type="term" value="F:transmembrane transporter activity"/>
    <property type="evidence" value="ECO:0007669"/>
    <property type="project" value="InterPro"/>
</dbReference>
<dbReference type="Pfam" id="PF07690">
    <property type="entry name" value="MFS_1"/>
    <property type="match status" value="1"/>
</dbReference>
<dbReference type="GO" id="GO:0016020">
    <property type="term" value="C:membrane"/>
    <property type="evidence" value="ECO:0007669"/>
    <property type="project" value="UniProtKB-SubCell"/>
</dbReference>
<feature type="transmembrane region" description="Helical" evidence="6">
    <location>
        <begin position="315"/>
        <end position="339"/>
    </location>
</feature>
<sequence length="553" mass="60539">MIDVKKLRAYPTAPSASCQEKKQNKPQKVISWRLLPNKDQLFILFLSCLVDFLQVASLQAYVFFQLKHFDDGLSDAEISRQAGLLQGCFTGAQVLTAILWGKAADASWCGRKRVLLIGLVGTAVSCVGYGFSTSFYEAAMWRAFGGAVNGTVGITRTMIAEITVEKTHQPLASLILPMSFNVAGIIGPILGGLLADPIKTFPRWFGEATVFESQWINQNPYALPNVINAILLAFSAIVTYLFLEETLSSSSKLFDYGLYLGNKIKSRILQDAGQRLHYSLSRSKDVPMTTCRVEPYHEKRMTGRLPFSRLWTRNVLFTLLTSALYDFHLGSFTNIWSLFLSTPRYGTSSHVIQKRSLPLLFTGGLGMAASTVGLATSILGGLGMILQVFCYPPIQARLGNLRSFRWFLFLFPVAYLITPCISILPSPTAPPEPCSGVYVWTGITLTLLLHTTARAFTLPASIILLNNCSPHPSVLGTIHGLGQSVSAAFRTMGPVVGGRWFGFGLDIGMVAWGWWGTAVVSIFACISAFGMHDGSGHEILLDDEVDCEQGKTA</sequence>
<evidence type="ECO:0000256" key="3">
    <source>
        <dbReference type="ARBA" id="ARBA00022692"/>
    </source>
</evidence>
<feature type="transmembrane region" description="Helical" evidence="6">
    <location>
        <begin position="113"/>
        <end position="132"/>
    </location>
</feature>
<dbReference type="Proteomes" id="UP000317257">
    <property type="component" value="Unassembled WGS sequence"/>
</dbReference>
<evidence type="ECO:0000256" key="1">
    <source>
        <dbReference type="ARBA" id="ARBA00004141"/>
    </source>
</evidence>
<feature type="transmembrane region" description="Helical" evidence="6">
    <location>
        <begin position="359"/>
        <end position="386"/>
    </location>
</feature>
<evidence type="ECO:0000256" key="2">
    <source>
        <dbReference type="ARBA" id="ARBA00022448"/>
    </source>
</evidence>
<dbReference type="SUPFAM" id="SSF103473">
    <property type="entry name" value="MFS general substrate transporter"/>
    <property type="match status" value="1"/>
</dbReference>
<reference evidence="8" key="1">
    <citation type="submission" date="2018-12" db="EMBL/GenBank/DDBJ databases">
        <title>The complete genome of Metarhizium rileyi, a key fungal pathogen of Lepidoptera.</title>
        <authorList>
            <person name="Binneck E."/>
            <person name="Lastra C.C.L."/>
            <person name="Sosa-Gomez D.R."/>
        </authorList>
    </citation>
    <scope>NUCLEOTIDE SEQUENCE [LARGE SCALE GENOMIC DNA]</scope>
    <source>
        <strain evidence="8">Cep018-CH2</strain>
    </source>
</reference>
<evidence type="ECO:0008006" key="9">
    <source>
        <dbReference type="Google" id="ProtNLM"/>
    </source>
</evidence>
<keyword evidence="4 6" id="KW-1133">Transmembrane helix</keyword>
<comment type="caution">
    <text evidence="7">The sequence shown here is derived from an EMBL/GenBank/DDBJ whole genome shotgun (WGS) entry which is preliminary data.</text>
</comment>
<feature type="transmembrane region" description="Helical" evidence="6">
    <location>
        <begin position="406"/>
        <end position="425"/>
    </location>
</feature>
<protein>
    <recommendedName>
        <fullName evidence="9">Major facilitator superfamily (MFS) profile domain-containing protein</fullName>
    </recommendedName>
</protein>
<feature type="transmembrane region" description="Helical" evidence="6">
    <location>
        <begin position="221"/>
        <end position="243"/>
    </location>
</feature>
<dbReference type="InterPro" id="IPR036259">
    <property type="entry name" value="MFS_trans_sf"/>
</dbReference>
<feature type="transmembrane region" description="Helical" evidence="6">
    <location>
        <begin position="171"/>
        <end position="195"/>
    </location>
</feature>
<dbReference type="InterPro" id="IPR011701">
    <property type="entry name" value="MFS"/>
</dbReference>
<feature type="transmembrane region" description="Helical" evidence="6">
    <location>
        <begin position="41"/>
        <end position="64"/>
    </location>
</feature>
<evidence type="ECO:0000313" key="8">
    <source>
        <dbReference type="Proteomes" id="UP000317257"/>
    </source>
</evidence>
<dbReference type="PANTHER" id="PTHR23504:SF16">
    <property type="entry name" value="TRANSPORTER, PUTATIVE (AFU_ORTHOLOGUE AFUA_1G13970)-RELATED"/>
    <property type="match status" value="1"/>
</dbReference>
<comment type="subcellular location">
    <subcellularLocation>
        <location evidence="1">Membrane</location>
        <topology evidence="1">Multi-pass membrane protein</topology>
    </subcellularLocation>
</comment>
<accession>A0A5C6G3H8</accession>
<feature type="transmembrane region" description="Helical" evidence="6">
    <location>
        <begin position="84"/>
        <end position="101"/>
    </location>
</feature>
<organism evidence="7 8">
    <name type="scientific">Metarhizium rileyi (strain RCEF 4871)</name>
    <name type="common">Nomuraea rileyi</name>
    <dbReference type="NCBI Taxonomy" id="1649241"/>
    <lineage>
        <taxon>Eukaryota</taxon>
        <taxon>Fungi</taxon>
        <taxon>Dikarya</taxon>
        <taxon>Ascomycota</taxon>
        <taxon>Pezizomycotina</taxon>
        <taxon>Sordariomycetes</taxon>
        <taxon>Hypocreomycetidae</taxon>
        <taxon>Hypocreales</taxon>
        <taxon>Clavicipitaceae</taxon>
        <taxon>Metarhizium</taxon>
    </lineage>
</organism>
<dbReference type="EMBL" id="SBHS01000037">
    <property type="protein sequence ID" value="TWU71757.1"/>
    <property type="molecule type" value="Genomic_DNA"/>
</dbReference>
<keyword evidence="2" id="KW-0813">Transport</keyword>
<feature type="transmembrane region" description="Helical" evidence="6">
    <location>
        <begin position="509"/>
        <end position="531"/>
    </location>
</feature>
<name>A0A5C6G3H8_METRR</name>
<proteinExistence type="predicted"/>
<dbReference type="AlphaFoldDB" id="A0A5C6G3H8"/>
<dbReference type="Gene3D" id="1.20.1250.20">
    <property type="entry name" value="MFS general substrate transporter like domains"/>
    <property type="match status" value="1"/>
</dbReference>
<evidence type="ECO:0000256" key="5">
    <source>
        <dbReference type="ARBA" id="ARBA00023136"/>
    </source>
</evidence>
<gene>
    <name evidence="7" type="ORF">ED733_001613</name>
</gene>
<evidence type="ECO:0000313" key="7">
    <source>
        <dbReference type="EMBL" id="TWU71757.1"/>
    </source>
</evidence>